<feature type="compositionally biased region" description="Polar residues" evidence="6">
    <location>
        <begin position="381"/>
        <end position="392"/>
    </location>
</feature>
<feature type="transmembrane region" description="Helical" evidence="7">
    <location>
        <begin position="691"/>
        <end position="708"/>
    </location>
</feature>
<dbReference type="EMBL" id="KN840441">
    <property type="protein sequence ID" value="KIP12086.1"/>
    <property type="molecule type" value="Genomic_DNA"/>
</dbReference>
<evidence type="ECO:0000256" key="4">
    <source>
        <dbReference type="ARBA" id="ARBA00022989"/>
    </source>
</evidence>
<feature type="transmembrane region" description="Helical" evidence="7">
    <location>
        <begin position="720"/>
        <end position="743"/>
    </location>
</feature>
<dbReference type="OrthoDB" id="10262656at2759"/>
<feature type="transmembrane region" description="Helical" evidence="7">
    <location>
        <begin position="142"/>
        <end position="163"/>
    </location>
</feature>
<evidence type="ECO:0000313" key="9">
    <source>
        <dbReference type="Proteomes" id="UP000053257"/>
    </source>
</evidence>
<evidence type="ECO:0008006" key="10">
    <source>
        <dbReference type="Google" id="ProtNLM"/>
    </source>
</evidence>
<comment type="subcellular location">
    <subcellularLocation>
        <location evidence="1">Membrane</location>
        <topology evidence="1">Multi-pass membrane protein</topology>
    </subcellularLocation>
</comment>
<gene>
    <name evidence="8" type="ORF">PHLGIDRAFT_124276</name>
</gene>
<dbReference type="InterPro" id="IPR001958">
    <property type="entry name" value="Tet-R_TetA/multi-R_MdtG-like"/>
</dbReference>
<reference evidence="8 9" key="1">
    <citation type="journal article" date="2014" name="PLoS Genet.">
        <title>Analysis of the Phlebiopsis gigantea genome, transcriptome and secretome provides insight into its pioneer colonization strategies of wood.</title>
        <authorList>
            <person name="Hori C."/>
            <person name="Ishida T."/>
            <person name="Igarashi K."/>
            <person name="Samejima M."/>
            <person name="Suzuki H."/>
            <person name="Master E."/>
            <person name="Ferreira P."/>
            <person name="Ruiz-Duenas F.J."/>
            <person name="Held B."/>
            <person name="Canessa P."/>
            <person name="Larrondo L.F."/>
            <person name="Schmoll M."/>
            <person name="Druzhinina I.S."/>
            <person name="Kubicek C.P."/>
            <person name="Gaskell J.A."/>
            <person name="Kersten P."/>
            <person name="St John F."/>
            <person name="Glasner J."/>
            <person name="Sabat G."/>
            <person name="Splinter BonDurant S."/>
            <person name="Syed K."/>
            <person name="Yadav J."/>
            <person name="Mgbeahuruike A.C."/>
            <person name="Kovalchuk A."/>
            <person name="Asiegbu F.O."/>
            <person name="Lackner G."/>
            <person name="Hoffmeister D."/>
            <person name="Rencoret J."/>
            <person name="Gutierrez A."/>
            <person name="Sun H."/>
            <person name="Lindquist E."/>
            <person name="Barry K."/>
            <person name="Riley R."/>
            <person name="Grigoriev I.V."/>
            <person name="Henrissat B."/>
            <person name="Kues U."/>
            <person name="Berka R.M."/>
            <person name="Martinez A.T."/>
            <person name="Covert S.F."/>
            <person name="Blanchette R.A."/>
            <person name="Cullen D."/>
        </authorList>
    </citation>
    <scope>NUCLEOTIDE SEQUENCE [LARGE SCALE GENOMIC DNA]</scope>
    <source>
        <strain evidence="8 9">11061_1 CR5-6</strain>
    </source>
</reference>
<keyword evidence="2" id="KW-0813">Transport</keyword>
<feature type="transmembrane region" description="Helical" evidence="7">
    <location>
        <begin position="763"/>
        <end position="783"/>
    </location>
</feature>
<proteinExistence type="predicted"/>
<keyword evidence="3 7" id="KW-0812">Transmembrane</keyword>
<dbReference type="PRINTS" id="PR01035">
    <property type="entry name" value="TCRTETA"/>
</dbReference>
<evidence type="ECO:0000256" key="6">
    <source>
        <dbReference type="SAM" id="MobiDB-lite"/>
    </source>
</evidence>
<dbReference type="InterPro" id="IPR011701">
    <property type="entry name" value="MFS"/>
</dbReference>
<evidence type="ECO:0000256" key="5">
    <source>
        <dbReference type="ARBA" id="ARBA00023136"/>
    </source>
</evidence>
<dbReference type="PANTHER" id="PTHR23504:SF17">
    <property type="entry name" value="MAJOR FACILITATOR SUPERFAMILY (MFS) PROFILE DOMAIN-CONTAINING PROTEIN"/>
    <property type="match status" value="1"/>
</dbReference>
<keyword evidence="4 7" id="KW-1133">Transmembrane helix</keyword>
<dbReference type="Pfam" id="PF07690">
    <property type="entry name" value="MFS_1"/>
    <property type="match status" value="1"/>
</dbReference>
<feature type="transmembrane region" description="Helical" evidence="7">
    <location>
        <begin position="828"/>
        <end position="847"/>
    </location>
</feature>
<dbReference type="Proteomes" id="UP000053257">
    <property type="component" value="Unassembled WGS sequence"/>
</dbReference>
<dbReference type="GO" id="GO:0016020">
    <property type="term" value="C:membrane"/>
    <property type="evidence" value="ECO:0007669"/>
    <property type="project" value="UniProtKB-SubCell"/>
</dbReference>
<evidence type="ECO:0000256" key="2">
    <source>
        <dbReference type="ARBA" id="ARBA00022448"/>
    </source>
</evidence>
<feature type="transmembrane region" description="Helical" evidence="7">
    <location>
        <begin position="275"/>
        <end position="298"/>
    </location>
</feature>
<dbReference type="Gene3D" id="1.20.1250.20">
    <property type="entry name" value="MFS general substrate transporter like domains"/>
    <property type="match status" value="2"/>
</dbReference>
<dbReference type="HOGENOM" id="CLU_008983_0_0_1"/>
<feature type="transmembrane region" description="Helical" evidence="7">
    <location>
        <begin position="233"/>
        <end position="255"/>
    </location>
</feature>
<dbReference type="InterPro" id="IPR036259">
    <property type="entry name" value="MFS_trans_sf"/>
</dbReference>
<dbReference type="AlphaFoldDB" id="A0A0C3S6W5"/>
<feature type="transmembrane region" description="Helical" evidence="7">
    <location>
        <begin position="201"/>
        <end position="221"/>
    </location>
</feature>
<dbReference type="PANTHER" id="PTHR23504">
    <property type="entry name" value="MAJOR FACILITATOR SUPERFAMILY DOMAIN-CONTAINING PROTEIN 10"/>
    <property type="match status" value="1"/>
</dbReference>
<evidence type="ECO:0000256" key="3">
    <source>
        <dbReference type="ARBA" id="ARBA00022692"/>
    </source>
</evidence>
<keyword evidence="9" id="KW-1185">Reference proteome</keyword>
<feature type="region of interest" description="Disordered" evidence="6">
    <location>
        <begin position="1"/>
        <end position="54"/>
    </location>
</feature>
<name>A0A0C3S6W5_PHLG1</name>
<dbReference type="SUPFAM" id="SSF103473">
    <property type="entry name" value="MFS general substrate transporter"/>
    <property type="match status" value="2"/>
</dbReference>
<feature type="region of interest" description="Disordered" evidence="6">
    <location>
        <begin position="316"/>
        <end position="337"/>
    </location>
</feature>
<sequence>MSGQSASRTTISRGRVFGTQQDSAVQDTPEASPARPQSQPQSQRRPSARMSFSSVLKHRPSFIARWKSQAEDEEANAPASPKPAIPSALQPPPEVYSTPLPTLSMVVLSITMLGEFLSANVSAPFLLFMVESFGQFENEADVGYWTGILVSTFFLTQFLTSLLWATVAAKHGARLVITIALLGSALTCTLFGTATSLQQAIAIRLMQGVFAGAIGVGRGAVTAMTDQSNEGRAYAILGFSWGLGGVAGAIVGGTFENPARKWPGVFNSIPLFVTYPYLLPCMVASCVTLTGSILCLFLGPDCGPREGAIRLPYEKSSTAVPTIPEEPESPPISPIEEEEAPHGLVGSLGRKVGRKFSGIFASRVPDAEMAASPSAPMHLSTAPSRNRAFSRTSRAGGSAYGYNGTYRARLASRGTLAGLNSRRGSTAAMSYRGRRESNANTVAGEPLSASFATGTDLNFAQRLLMANENTVTNIADLWVAAAMNVDNEDPFESEDEGQFAPQDDEQAVVNTPADEIDELDIFASGQTPRSDRFIRGSSSSLAVHHAASPQRRDSTANARRASNALHPAGAEPAWPGPGRRFSSSVAPIFSHTGVRTPPAVLEAQQLLVLADQAEQDALAPIIEGSRLVESETPAVAPQEPSLMSQLPLLIIFQYGLLALHSTTHDQIFYLYLVSKYPSGGLNLNAGHFSQLIALMCLAQIVYQFYFYPNIGPPRGRFSHLAMLRIGSLLYIPAYLSVVLYRVFASDKDEGSLVLMGGLAISTAIRFCGITFSYTAIAVLLNYMSPPHVVGFANGIAQSIVSLARFCGPVLGGLIWSTSVQGHPNGYPVGFLICSAACLFAVAHSFLIR</sequence>
<feature type="transmembrane region" description="Helical" evidence="7">
    <location>
        <begin position="175"/>
        <end position="195"/>
    </location>
</feature>
<keyword evidence="5 7" id="KW-0472">Membrane</keyword>
<feature type="compositionally biased region" description="Polar residues" evidence="6">
    <location>
        <begin position="1"/>
        <end position="26"/>
    </location>
</feature>
<evidence type="ECO:0000256" key="7">
    <source>
        <dbReference type="SAM" id="Phobius"/>
    </source>
</evidence>
<organism evidence="8 9">
    <name type="scientific">Phlebiopsis gigantea (strain 11061_1 CR5-6)</name>
    <name type="common">White-rot fungus</name>
    <name type="synonym">Peniophora gigantea</name>
    <dbReference type="NCBI Taxonomy" id="745531"/>
    <lineage>
        <taxon>Eukaryota</taxon>
        <taxon>Fungi</taxon>
        <taxon>Dikarya</taxon>
        <taxon>Basidiomycota</taxon>
        <taxon>Agaricomycotina</taxon>
        <taxon>Agaricomycetes</taxon>
        <taxon>Polyporales</taxon>
        <taxon>Phanerochaetaceae</taxon>
        <taxon>Phlebiopsis</taxon>
    </lineage>
</organism>
<accession>A0A0C3S6W5</accession>
<dbReference type="GO" id="GO:0022857">
    <property type="term" value="F:transmembrane transporter activity"/>
    <property type="evidence" value="ECO:0007669"/>
    <property type="project" value="InterPro"/>
</dbReference>
<feature type="region of interest" description="Disordered" evidence="6">
    <location>
        <begin position="533"/>
        <end position="561"/>
    </location>
</feature>
<evidence type="ECO:0000256" key="1">
    <source>
        <dbReference type="ARBA" id="ARBA00004141"/>
    </source>
</evidence>
<feature type="compositionally biased region" description="Pro residues" evidence="6">
    <location>
        <begin position="80"/>
        <end position="91"/>
    </location>
</feature>
<feature type="region of interest" description="Disordered" evidence="6">
    <location>
        <begin position="67"/>
        <end position="91"/>
    </location>
</feature>
<feature type="transmembrane region" description="Helical" evidence="7">
    <location>
        <begin position="106"/>
        <end position="130"/>
    </location>
</feature>
<protein>
    <recommendedName>
        <fullName evidence="10">Major facilitator superfamily (MFS) profile domain-containing protein</fullName>
    </recommendedName>
</protein>
<evidence type="ECO:0000313" key="8">
    <source>
        <dbReference type="EMBL" id="KIP12086.1"/>
    </source>
</evidence>
<feature type="compositionally biased region" description="Low complexity" evidence="6">
    <location>
        <begin position="31"/>
        <end position="49"/>
    </location>
</feature>
<feature type="compositionally biased region" description="Low complexity" evidence="6">
    <location>
        <begin position="537"/>
        <end position="548"/>
    </location>
</feature>
<feature type="region of interest" description="Disordered" evidence="6">
    <location>
        <begin position="371"/>
        <end position="392"/>
    </location>
</feature>